<feature type="compositionally biased region" description="Basic and acidic residues" evidence="1">
    <location>
        <begin position="63"/>
        <end position="100"/>
    </location>
</feature>
<organism evidence="2 3">
    <name type="scientific">Sphingomonas immobilis</name>
    <dbReference type="NCBI Taxonomy" id="3063997"/>
    <lineage>
        <taxon>Bacteria</taxon>
        <taxon>Pseudomonadati</taxon>
        <taxon>Pseudomonadota</taxon>
        <taxon>Alphaproteobacteria</taxon>
        <taxon>Sphingomonadales</taxon>
        <taxon>Sphingomonadaceae</taxon>
        <taxon>Sphingomonas</taxon>
    </lineage>
</organism>
<dbReference type="Proteomes" id="UP001176468">
    <property type="component" value="Unassembled WGS sequence"/>
</dbReference>
<evidence type="ECO:0000313" key="3">
    <source>
        <dbReference type="Proteomes" id="UP001176468"/>
    </source>
</evidence>
<evidence type="ECO:0000313" key="2">
    <source>
        <dbReference type="EMBL" id="MDO7841096.1"/>
    </source>
</evidence>
<feature type="compositionally biased region" description="Basic and acidic residues" evidence="1">
    <location>
        <begin position="28"/>
        <end position="43"/>
    </location>
</feature>
<comment type="caution">
    <text evidence="2">The sequence shown here is derived from an EMBL/GenBank/DDBJ whole genome shotgun (WGS) entry which is preliminary data.</text>
</comment>
<dbReference type="EMBL" id="JAUQSZ010000001">
    <property type="protein sequence ID" value="MDO7841096.1"/>
    <property type="molecule type" value="Genomic_DNA"/>
</dbReference>
<accession>A0ABT8ZU49</accession>
<reference evidence="2" key="1">
    <citation type="submission" date="2023-07" db="EMBL/GenBank/DDBJ databases">
        <authorList>
            <person name="Kim M.K."/>
        </authorList>
    </citation>
    <scope>NUCLEOTIDE SEQUENCE</scope>
    <source>
        <strain evidence="2">CA1-15</strain>
    </source>
</reference>
<feature type="region of interest" description="Disordered" evidence="1">
    <location>
        <begin position="28"/>
        <end position="106"/>
    </location>
</feature>
<name>A0ABT8ZU49_9SPHN</name>
<sequence length="210" mass="23043">MEEMIAAGAPMAAVIIAVRALEAKDAEIARRDAAVADKRAKDAARKRRDRGLSEELPGNVHGQSEEHDGTRPGHTPSLDKETSPRPPKEINPNPERDTRARGTRLPVGWSPTLLAASTVSGRIVADRGEAWERRAFESFENHWRAKTGKDAVKCDWQATWANWVIEQDRRDGRNGQRRTDGMAGNNGRSASGHGRTVDAALAFITDGEPH</sequence>
<gene>
    <name evidence="2" type="ORF">Q5H94_02045</name>
</gene>
<proteinExistence type="predicted"/>
<protein>
    <submittedName>
        <fullName evidence="2">Uncharacterized protein</fullName>
    </submittedName>
</protein>
<keyword evidence="3" id="KW-1185">Reference proteome</keyword>
<feature type="region of interest" description="Disordered" evidence="1">
    <location>
        <begin position="170"/>
        <end position="198"/>
    </location>
</feature>
<evidence type="ECO:0000256" key="1">
    <source>
        <dbReference type="SAM" id="MobiDB-lite"/>
    </source>
</evidence>
<feature type="compositionally biased region" description="Basic and acidic residues" evidence="1">
    <location>
        <begin position="170"/>
        <end position="180"/>
    </location>
</feature>